<keyword evidence="2" id="KW-1185">Reference proteome</keyword>
<dbReference type="Proteomes" id="UP000219285">
    <property type="component" value="Chromosome"/>
</dbReference>
<protein>
    <submittedName>
        <fullName evidence="1">Uncharacterized protein</fullName>
    </submittedName>
</protein>
<evidence type="ECO:0000313" key="2">
    <source>
        <dbReference type="Proteomes" id="UP000219285"/>
    </source>
</evidence>
<name>A0A6M4MAI0_9ALTE</name>
<reference evidence="2" key="1">
    <citation type="submission" date="2014-12" db="EMBL/GenBank/DDBJ databases">
        <title>Complete genome sequence of a multi-drug resistant Klebsiella pneumoniae.</title>
        <authorList>
            <person name="Hua X."/>
            <person name="Chen Q."/>
            <person name="Li X."/>
            <person name="Feng Y."/>
            <person name="Ruan Z."/>
            <person name="Yu Y."/>
        </authorList>
    </citation>
    <scope>NUCLEOTIDE SEQUENCE [LARGE SCALE GENOMIC DNA]</scope>
    <source>
        <strain evidence="2">5.12</strain>
    </source>
</reference>
<dbReference type="KEGG" id="apel:CA267_002965"/>
<dbReference type="EMBL" id="CP052766">
    <property type="protein sequence ID" value="QJR79818.1"/>
    <property type="molecule type" value="Genomic_DNA"/>
</dbReference>
<gene>
    <name evidence="1" type="ORF">CA267_002965</name>
</gene>
<proteinExistence type="predicted"/>
<reference evidence="1 2" key="2">
    <citation type="submission" date="2020-04" db="EMBL/GenBank/DDBJ databases">
        <title>Complete genome sequence of Alteromonas pelagimontana 5.12T.</title>
        <authorList>
            <person name="Sinha R.K."/>
            <person name="Krishnan K.P."/>
            <person name="Kurian J.P."/>
        </authorList>
    </citation>
    <scope>NUCLEOTIDE SEQUENCE [LARGE SCALE GENOMIC DNA]</scope>
    <source>
        <strain evidence="1 2">5.12</strain>
    </source>
</reference>
<organism evidence="1 2">
    <name type="scientific">Alteromonas pelagimontana</name>
    <dbReference type="NCBI Taxonomy" id="1858656"/>
    <lineage>
        <taxon>Bacteria</taxon>
        <taxon>Pseudomonadati</taxon>
        <taxon>Pseudomonadota</taxon>
        <taxon>Gammaproteobacteria</taxon>
        <taxon>Alteromonadales</taxon>
        <taxon>Alteromonadaceae</taxon>
        <taxon>Alteromonas/Salinimonas group</taxon>
        <taxon>Alteromonas</taxon>
    </lineage>
</organism>
<dbReference type="RefSeq" id="WP_075608867.1">
    <property type="nucleotide sequence ID" value="NZ_CP052766.1"/>
</dbReference>
<sequence>MFSLFEKEQPFLHSVASFINLWMHSECAVIAMNCNDINRVGAAIKSGEAGFLDSSSYMARTHSTGRRNMALSSGVVYFIEINENFCSLPDDALLQRALLKERSGLLRVGAYLTVKKSLPTEGGS</sequence>
<evidence type="ECO:0000313" key="1">
    <source>
        <dbReference type="EMBL" id="QJR79818.1"/>
    </source>
</evidence>
<accession>A0A6M4MAI0</accession>
<dbReference type="AlphaFoldDB" id="A0A6M4MAI0"/>